<dbReference type="Pfam" id="PF00583">
    <property type="entry name" value="Acetyltransf_1"/>
    <property type="match status" value="1"/>
</dbReference>
<dbReference type="EMBL" id="JACVEW010000005">
    <property type="protein sequence ID" value="MBP0047946.1"/>
    <property type="molecule type" value="Genomic_DNA"/>
</dbReference>
<evidence type="ECO:0000313" key="4">
    <source>
        <dbReference type="EMBL" id="MBP0047946.1"/>
    </source>
</evidence>
<keyword evidence="5" id="KW-1185">Reference proteome</keyword>
<reference evidence="4 5" key="1">
    <citation type="submission" date="2020-09" db="EMBL/GenBank/DDBJ databases">
        <authorList>
            <person name="Tanuku N.R.S."/>
        </authorList>
    </citation>
    <scope>NUCLEOTIDE SEQUENCE [LARGE SCALE GENOMIC DNA]</scope>
    <source>
        <strain evidence="4 5">AK62</strain>
    </source>
</reference>
<dbReference type="Proteomes" id="UP000810171">
    <property type="component" value="Unassembled WGS sequence"/>
</dbReference>
<proteinExistence type="predicted"/>
<protein>
    <submittedName>
        <fullName evidence="4">GNAT family N-acetyltransferase</fullName>
    </submittedName>
</protein>
<accession>A0ABS3Z8A7</accession>
<gene>
    <name evidence="4" type="ORF">H9C73_04310</name>
</gene>
<dbReference type="PANTHER" id="PTHR43877">
    <property type="entry name" value="AMINOALKYLPHOSPHONATE N-ACETYLTRANSFERASE-RELATED-RELATED"/>
    <property type="match status" value="1"/>
</dbReference>
<comment type="caution">
    <text evidence="4">The sequence shown here is derived from an EMBL/GenBank/DDBJ whole genome shotgun (WGS) entry which is preliminary data.</text>
</comment>
<dbReference type="InterPro" id="IPR050832">
    <property type="entry name" value="Bact_Acetyltransf"/>
</dbReference>
<evidence type="ECO:0000313" key="5">
    <source>
        <dbReference type="Proteomes" id="UP000810171"/>
    </source>
</evidence>
<keyword evidence="1" id="KW-0808">Transferase</keyword>
<organism evidence="4 5">
    <name type="scientific">Marinobacterium alkalitolerans</name>
    <dbReference type="NCBI Taxonomy" id="1542925"/>
    <lineage>
        <taxon>Bacteria</taxon>
        <taxon>Pseudomonadati</taxon>
        <taxon>Pseudomonadota</taxon>
        <taxon>Gammaproteobacteria</taxon>
        <taxon>Oceanospirillales</taxon>
        <taxon>Oceanospirillaceae</taxon>
        <taxon>Marinobacterium</taxon>
    </lineage>
</organism>
<evidence type="ECO:0000259" key="3">
    <source>
        <dbReference type="PROSITE" id="PS51186"/>
    </source>
</evidence>
<dbReference type="RefSeq" id="WP_209286568.1">
    <property type="nucleotide sequence ID" value="NZ_JACVEW010000005.1"/>
</dbReference>
<dbReference type="InterPro" id="IPR000182">
    <property type="entry name" value="GNAT_dom"/>
</dbReference>
<feature type="domain" description="N-acetyltransferase" evidence="3">
    <location>
        <begin position="6"/>
        <end position="160"/>
    </location>
</feature>
<dbReference type="PROSITE" id="PS51186">
    <property type="entry name" value="GNAT"/>
    <property type="match status" value="1"/>
</dbReference>
<dbReference type="SUPFAM" id="SSF55729">
    <property type="entry name" value="Acyl-CoA N-acyltransferases (Nat)"/>
    <property type="match status" value="1"/>
</dbReference>
<dbReference type="PANTHER" id="PTHR43877:SF2">
    <property type="entry name" value="AMINOALKYLPHOSPHONATE N-ACETYLTRANSFERASE-RELATED"/>
    <property type="match status" value="1"/>
</dbReference>
<dbReference type="CDD" id="cd04301">
    <property type="entry name" value="NAT_SF"/>
    <property type="match status" value="1"/>
</dbReference>
<name>A0ABS3Z8A7_9GAMM</name>
<dbReference type="InterPro" id="IPR016181">
    <property type="entry name" value="Acyl_CoA_acyltransferase"/>
</dbReference>
<sequence>MDVSVVKADYANPQHARAIPALLNEYAKDPMGGGSPLSDQVQQELVGKLAAIPHAFSVLAYVDGEPAGLVNCFEAFSTFACKPIINIHDVVVLAPSRGAGLSQKMLAVVEEEARRRGACKVTLEVLSQNHVAKAAYEKFGFSGYELDPEAGVALFWEKKI</sequence>
<dbReference type="Gene3D" id="3.40.630.30">
    <property type="match status" value="1"/>
</dbReference>
<evidence type="ECO:0000256" key="1">
    <source>
        <dbReference type="ARBA" id="ARBA00022679"/>
    </source>
</evidence>
<evidence type="ECO:0000256" key="2">
    <source>
        <dbReference type="ARBA" id="ARBA00023315"/>
    </source>
</evidence>
<keyword evidence="2" id="KW-0012">Acyltransferase</keyword>